<dbReference type="SUPFAM" id="SSF46785">
    <property type="entry name" value="Winged helix' DNA-binding domain"/>
    <property type="match status" value="1"/>
</dbReference>
<dbReference type="NCBIfam" id="NF033788">
    <property type="entry name" value="HTH_metalloreg"/>
    <property type="match status" value="1"/>
</dbReference>
<keyword evidence="2" id="KW-0238">DNA-binding</keyword>
<evidence type="ECO:0000259" key="4">
    <source>
        <dbReference type="PROSITE" id="PS50987"/>
    </source>
</evidence>
<dbReference type="InterPro" id="IPR036390">
    <property type="entry name" value="WH_DNA-bd_sf"/>
</dbReference>
<name>I4C5D4_DESTA</name>
<dbReference type="InterPro" id="IPR051011">
    <property type="entry name" value="Metal_resp_trans_reg"/>
</dbReference>
<keyword evidence="3" id="KW-0804">Transcription</keyword>
<dbReference type="STRING" id="706587.Desti_2074"/>
<dbReference type="CDD" id="cd00090">
    <property type="entry name" value="HTH_ARSR"/>
    <property type="match status" value="1"/>
</dbReference>
<evidence type="ECO:0000256" key="2">
    <source>
        <dbReference type="ARBA" id="ARBA00023125"/>
    </source>
</evidence>
<evidence type="ECO:0000313" key="6">
    <source>
        <dbReference type="Proteomes" id="UP000006055"/>
    </source>
</evidence>
<dbReference type="SMART" id="SM00418">
    <property type="entry name" value="HTH_ARSR"/>
    <property type="match status" value="1"/>
</dbReference>
<dbReference type="Gene3D" id="1.10.10.10">
    <property type="entry name" value="Winged helix-like DNA-binding domain superfamily/Winged helix DNA-binding domain"/>
    <property type="match status" value="1"/>
</dbReference>
<dbReference type="RefSeq" id="WP_014809919.1">
    <property type="nucleotide sequence ID" value="NC_018025.1"/>
</dbReference>
<gene>
    <name evidence="5" type="ordered locus">Desti_2074</name>
</gene>
<dbReference type="PROSITE" id="PS50987">
    <property type="entry name" value="HTH_ARSR_2"/>
    <property type="match status" value="1"/>
</dbReference>
<dbReference type="PANTHER" id="PTHR43132:SF6">
    <property type="entry name" value="HTH-TYPE TRANSCRIPTIONAL REPRESSOR CZRA"/>
    <property type="match status" value="1"/>
</dbReference>
<dbReference type="eggNOG" id="COG0640">
    <property type="taxonomic scope" value="Bacteria"/>
</dbReference>
<evidence type="ECO:0000256" key="3">
    <source>
        <dbReference type="ARBA" id="ARBA00023163"/>
    </source>
</evidence>
<dbReference type="InterPro" id="IPR001845">
    <property type="entry name" value="HTH_ArsR_DNA-bd_dom"/>
</dbReference>
<accession>I4C5D4</accession>
<keyword evidence="1" id="KW-0805">Transcription regulation</keyword>
<dbReference type="GO" id="GO:0003677">
    <property type="term" value="F:DNA binding"/>
    <property type="evidence" value="ECO:0007669"/>
    <property type="project" value="UniProtKB-KW"/>
</dbReference>
<dbReference type="Pfam" id="PF01022">
    <property type="entry name" value="HTH_5"/>
    <property type="match status" value="1"/>
</dbReference>
<dbReference type="PATRIC" id="fig|706587.4.peg.2383"/>
<dbReference type="EMBL" id="CP003360">
    <property type="protein sequence ID" value="AFM24775.1"/>
    <property type="molecule type" value="Genomic_DNA"/>
</dbReference>
<dbReference type="InterPro" id="IPR036388">
    <property type="entry name" value="WH-like_DNA-bd_sf"/>
</dbReference>
<organism evidence="5 6">
    <name type="scientific">Desulfomonile tiedjei (strain ATCC 49306 / DSM 6799 / DCB-1)</name>
    <dbReference type="NCBI Taxonomy" id="706587"/>
    <lineage>
        <taxon>Bacteria</taxon>
        <taxon>Pseudomonadati</taxon>
        <taxon>Thermodesulfobacteriota</taxon>
        <taxon>Desulfomonilia</taxon>
        <taxon>Desulfomonilales</taxon>
        <taxon>Desulfomonilaceae</taxon>
        <taxon>Desulfomonile</taxon>
    </lineage>
</organism>
<sequence length="111" mass="12594">MPPKERDKSLELNGSLGVVAFVGKSLSDENRLRILLSLCNGRKTVSTIVEELGLSQPLVSHHLKELRHCLLVKVERKGLFVYYEIADERIIDIVRQLAHLATDLLSQRDTF</sequence>
<dbReference type="NCBIfam" id="NF045707">
    <property type="entry name" value="Dbac_1936_reg"/>
    <property type="match status" value="1"/>
</dbReference>
<dbReference type="KEGG" id="dti:Desti_2074"/>
<evidence type="ECO:0000313" key="5">
    <source>
        <dbReference type="EMBL" id="AFM24775.1"/>
    </source>
</evidence>
<proteinExistence type="predicted"/>
<reference evidence="6" key="1">
    <citation type="submission" date="2012-06" db="EMBL/GenBank/DDBJ databases">
        <title>Complete sequence of chromosome of Desulfomonile tiedjei DSM 6799.</title>
        <authorList>
            <person name="Lucas S."/>
            <person name="Copeland A."/>
            <person name="Lapidus A."/>
            <person name="Glavina del Rio T."/>
            <person name="Dalin E."/>
            <person name="Tice H."/>
            <person name="Bruce D."/>
            <person name="Goodwin L."/>
            <person name="Pitluck S."/>
            <person name="Peters L."/>
            <person name="Ovchinnikova G."/>
            <person name="Zeytun A."/>
            <person name="Lu M."/>
            <person name="Kyrpides N."/>
            <person name="Mavromatis K."/>
            <person name="Ivanova N."/>
            <person name="Brettin T."/>
            <person name="Detter J.C."/>
            <person name="Han C."/>
            <person name="Larimer F."/>
            <person name="Land M."/>
            <person name="Hauser L."/>
            <person name="Markowitz V."/>
            <person name="Cheng J.-F."/>
            <person name="Hugenholtz P."/>
            <person name="Woyke T."/>
            <person name="Wu D."/>
            <person name="Spring S."/>
            <person name="Schroeder M."/>
            <person name="Brambilla E."/>
            <person name="Klenk H.-P."/>
            <person name="Eisen J.A."/>
        </authorList>
    </citation>
    <scope>NUCLEOTIDE SEQUENCE [LARGE SCALE GENOMIC DNA]</scope>
    <source>
        <strain evidence="6">ATCC 49306 / DSM 6799 / DCB-1</strain>
    </source>
</reference>
<dbReference type="AlphaFoldDB" id="I4C5D4"/>
<dbReference type="Proteomes" id="UP000006055">
    <property type="component" value="Chromosome"/>
</dbReference>
<dbReference type="InterPro" id="IPR011991">
    <property type="entry name" value="ArsR-like_HTH"/>
</dbReference>
<protein>
    <submittedName>
        <fullName evidence="5">Putative transcriptional regulator</fullName>
    </submittedName>
</protein>
<feature type="domain" description="HTH arsR-type" evidence="4">
    <location>
        <begin position="12"/>
        <end position="105"/>
    </location>
</feature>
<dbReference type="PANTHER" id="PTHR43132">
    <property type="entry name" value="ARSENICAL RESISTANCE OPERON REPRESSOR ARSR-RELATED"/>
    <property type="match status" value="1"/>
</dbReference>
<dbReference type="GO" id="GO:0003700">
    <property type="term" value="F:DNA-binding transcription factor activity"/>
    <property type="evidence" value="ECO:0007669"/>
    <property type="project" value="InterPro"/>
</dbReference>
<dbReference type="HOGENOM" id="CLU_097806_6_4_7"/>
<evidence type="ECO:0000256" key="1">
    <source>
        <dbReference type="ARBA" id="ARBA00023015"/>
    </source>
</evidence>
<dbReference type="PRINTS" id="PR00778">
    <property type="entry name" value="HTHARSR"/>
</dbReference>
<keyword evidence="6" id="KW-1185">Reference proteome</keyword>